<dbReference type="AlphaFoldDB" id="A0A673UE12"/>
<dbReference type="PANTHER" id="PTHR13206">
    <property type="entry name" value="UBIQUITIN LIGASE PROTEIN PHF9 FANCONI ANEMIA GROUP L PROTEIN"/>
    <property type="match status" value="1"/>
</dbReference>
<dbReference type="GO" id="GO:0036297">
    <property type="term" value="P:interstrand cross-link repair"/>
    <property type="evidence" value="ECO:0007669"/>
    <property type="project" value="InterPro"/>
</dbReference>
<dbReference type="GO" id="GO:0006513">
    <property type="term" value="P:protein monoubiquitination"/>
    <property type="evidence" value="ECO:0007669"/>
    <property type="project" value="TreeGrafter"/>
</dbReference>
<feature type="domain" description="FANCL C-terminal" evidence="1">
    <location>
        <begin position="103"/>
        <end position="150"/>
    </location>
</feature>
<dbReference type="SMART" id="SM01197">
    <property type="entry name" value="FANCL_C"/>
    <property type="match status" value="1"/>
</dbReference>
<proteinExistence type="predicted"/>
<dbReference type="Gene3D" id="3.30.40.10">
    <property type="entry name" value="Zinc/RING finger domain, C3HC4 (zinc finger)"/>
    <property type="match status" value="1"/>
</dbReference>
<evidence type="ECO:0000313" key="3">
    <source>
        <dbReference type="Ensembl" id="ENSSSUP00005019542.1"/>
    </source>
</evidence>
<reference evidence="3" key="2">
    <citation type="submission" date="2025-08" db="UniProtKB">
        <authorList>
            <consortium name="Ensembl"/>
        </authorList>
    </citation>
    <scope>IDENTIFICATION</scope>
</reference>
<dbReference type="Pfam" id="PF18891">
    <property type="entry name" value="FANCL_d3"/>
    <property type="match status" value="1"/>
</dbReference>
<reference evidence="3" key="3">
    <citation type="submission" date="2025-09" db="UniProtKB">
        <authorList>
            <consortium name="Ensembl"/>
        </authorList>
    </citation>
    <scope>IDENTIFICATION</scope>
</reference>
<dbReference type="InterPro" id="IPR043003">
    <property type="entry name" value="FANCL_d3_sf"/>
</dbReference>
<sequence>VDEINEKTWVFEPEKPTRSTTACRIALRNNDALINIEVDVRHPTALPECCLLRGDHMVKFLGIKLCRNIHLWDPENSLLQNLKNVLEIDFPVHDILEESDLSTDCEICYAYQLDSAIPNQVCDNSHCGQPFHQICLYESLRGLLTSRQSIITLDIHSHFWGGDCLGKKR</sequence>
<dbReference type="GO" id="GO:0061630">
    <property type="term" value="F:ubiquitin protein ligase activity"/>
    <property type="evidence" value="ECO:0007669"/>
    <property type="project" value="TreeGrafter"/>
</dbReference>
<dbReference type="InterPro" id="IPR013083">
    <property type="entry name" value="Znf_RING/FYVE/PHD"/>
</dbReference>
<evidence type="ECO:0000259" key="1">
    <source>
        <dbReference type="Pfam" id="PF11793"/>
    </source>
</evidence>
<dbReference type="Pfam" id="PF11793">
    <property type="entry name" value="FANCL_C"/>
    <property type="match status" value="1"/>
</dbReference>
<dbReference type="Proteomes" id="UP000472268">
    <property type="component" value="Chromosome 5"/>
</dbReference>
<evidence type="ECO:0008006" key="5">
    <source>
        <dbReference type="Google" id="ProtNLM"/>
    </source>
</evidence>
<dbReference type="InterPro" id="IPR044037">
    <property type="entry name" value="FANCL_d3"/>
</dbReference>
<dbReference type="GO" id="GO:0043240">
    <property type="term" value="C:Fanconi anaemia nuclear complex"/>
    <property type="evidence" value="ECO:0007669"/>
    <property type="project" value="InterPro"/>
</dbReference>
<dbReference type="Gene3D" id="3.10.110.20">
    <property type="entry name" value="RWD domain-like"/>
    <property type="match status" value="1"/>
</dbReference>
<evidence type="ECO:0000313" key="4">
    <source>
        <dbReference type="Proteomes" id="UP000472268"/>
    </source>
</evidence>
<dbReference type="InterPro" id="IPR026848">
    <property type="entry name" value="Fancl"/>
</dbReference>
<reference evidence="3 4" key="1">
    <citation type="submission" date="2019-05" db="EMBL/GenBank/DDBJ databases">
        <title>A Chromosome-scale Meerkat (S. suricatta) Genome Assembly.</title>
        <authorList>
            <person name="Dudchenko O."/>
            <person name="Lieberman Aiden E."/>
            <person name="Tung J."/>
            <person name="Barreiro L.B."/>
            <person name="Clutton-Brock T.H."/>
        </authorList>
    </citation>
    <scope>NUCLEOTIDE SEQUENCE [LARGE SCALE GENOMIC DNA]</scope>
</reference>
<name>A0A673UE12_SURSU</name>
<dbReference type="InterPro" id="IPR026850">
    <property type="entry name" value="FANCL_C"/>
</dbReference>
<keyword evidence="4" id="KW-1185">Reference proteome</keyword>
<dbReference type="CDD" id="cd23832">
    <property type="entry name" value="DRWD-C_FANCL"/>
    <property type="match status" value="1"/>
</dbReference>
<feature type="domain" description="FANCL UBC-like" evidence="2">
    <location>
        <begin position="1"/>
        <end position="92"/>
    </location>
</feature>
<dbReference type="PANTHER" id="PTHR13206:SF0">
    <property type="entry name" value="E3 UBIQUITIN-PROTEIN LIGASE FANCL"/>
    <property type="match status" value="1"/>
</dbReference>
<accession>A0A673UE12</accession>
<organism evidence="3 4">
    <name type="scientific">Suricata suricatta</name>
    <name type="common">Meerkat</name>
    <dbReference type="NCBI Taxonomy" id="37032"/>
    <lineage>
        <taxon>Eukaryota</taxon>
        <taxon>Metazoa</taxon>
        <taxon>Chordata</taxon>
        <taxon>Craniata</taxon>
        <taxon>Vertebrata</taxon>
        <taxon>Euteleostomi</taxon>
        <taxon>Mammalia</taxon>
        <taxon>Eutheria</taxon>
        <taxon>Laurasiatheria</taxon>
        <taxon>Carnivora</taxon>
        <taxon>Feliformia</taxon>
        <taxon>Herpestidae</taxon>
        <taxon>Suricata</taxon>
    </lineage>
</organism>
<dbReference type="Ensembl" id="ENSSSUT00005022346.1">
    <property type="protein sequence ID" value="ENSSSUP00005019542.1"/>
    <property type="gene ID" value="ENSSSUG00005012669.1"/>
</dbReference>
<evidence type="ECO:0000259" key="2">
    <source>
        <dbReference type="Pfam" id="PF18891"/>
    </source>
</evidence>
<protein>
    <recommendedName>
        <fullName evidence="5">FA complementation group L</fullName>
    </recommendedName>
</protein>